<protein>
    <submittedName>
        <fullName evidence="3">Uncharacterized protein</fullName>
    </submittedName>
</protein>
<feature type="compositionally biased region" description="Low complexity" evidence="2">
    <location>
        <begin position="24"/>
        <end position="35"/>
    </location>
</feature>
<feature type="coiled-coil region" evidence="1">
    <location>
        <begin position="178"/>
        <end position="205"/>
    </location>
</feature>
<organism evidence="3 4">
    <name type="scientific">Brassica cretica</name>
    <name type="common">Mustard</name>
    <dbReference type="NCBI Taxonomy" id="69181"/>
    <lineage>
        <taxon>Eukaryota</taxon>
        <taxon>Viridiplantae</taxon>
        <taxon>Streptophyta</taxon>
        <taxon>Embryophyta</taxon>
        <taxon>Tracheophyta</taxon>
        <taxon>Spermatophyta</taxon>
        <taxon>Magnoliopsida</taxon>
        <taxon>eudicotyledons</taxon>
        <taxon>Gunneridae</taxon>
        <taxon>Pentapetalae</taxon>
        <taxon>rosids</taxon>
        <taxon>malvids</taxon>
        <taxon>Brassicales</taxon>
        <taxon>Brassicaceae</taxon>
        <taxon>Brassiceae</taxon>
        <taxon>Brassica</taxon>
    </lineage>
</organism>
<feature type="region of interest" description="Disordered" evidence="2">
    <location>
        <begin position="1"/>
        <end position="46"/>
    </location>
</feature>
<dbReference type="PANTHER" id="PTHR45786:SF74">
    <property type="entry name" value="ATP-DEPENDENT DNA HELICASE"/>
    <property type="match status" value="1"/>
</dbReference>
<sequence length="509" mass="57477">MVKSPVPETDKGPLRRSRRTESVPLLSTPSSSTATKRSRKKKISDERQPWLKEQFLPLTPPTLLGCRRDVDRIKETNGQLARQNRRNIRARKRNKALQQEIQHNADTILAVQNNTINVVDSERDNRRIARALRMERLINKRVATTKKLSDERQPWLKEQFLPLTPPTLLGCRGDVDRIKETNVRLARQNRRSKRAEKRNKALQQEIQHNADPILAVQDNNINVVGSERDNRRIARALRMERLINKRVASTKKSLVCASGSQPGRYRRPVVNKWELATCPDCQAVVWNAEAVVQETRNSPRRFSICCQQGRVKLPPRRQPPSPLKELLQKSSFKIMIHVANGMLAFTSMGGQIDNSVTNTPGPFSFRLHGQTHHRIGSLLPPEGKPPQFSQLYIVDTDNELANRKKAFSKGTSDLSVDDNVMSGLIKMLDEHNPLAKTFRHARDRILSGDTIEFSVTLVNQKHRGRQYDLPTAGEIGGLYVGDFTADSAGTSTSLIPDVHGAQNSSTVRG</sequence>
<evidence type="ECO:0000256" key="2">
    <source>
        <dbReference type="SAM" id="MobiDB-lite"/>
    </source>
</evidence>
<evidence type="ECO:0000256" key="1">
    <source>
        <dbReference type="SAM" id="Coils"/>
    </source>
</evidence>
<dbReference type="Proteomes" id="UP000712281">
    <property type="component" value="Unassembled WGS sequence"/>
</dbReference>
<feature type="coiled-coil region" evidence="1">
    <location>
        <begin position="73"/>
        <end position="100"/>
    </location>
</feature>
<accession>A0A8S9MNF3</accession>
<gene>
    <name evidence="3" type="ORF">F2Q68_00039851</name>
</gene>
<keyword evidence="1" id="KW-0175">Coiled coil</keyword>
<reference evidence="3" key="1">
    <citation type="submission" date="2019-12" db="EMBL/GenBank/DDBJ databases">
        <title>Genome sequencing and annotation of Brassica cretica.</title>
        <authorList>
            <person name="Studholme D.J."/>
            <person name="Sarris P.F."/>
        </authorList>
    </citation>
    <scope>NUCLEOTIDE SEQUENCE</scope>
    <source>
        <strain evidence="3">PFS-001/15</strain>
        <tissue evidence="3">Leaf</tissue>
    </source>
</reference>
<dbReference type="PANTHER" id="PTHR45786">
    <property type="entry name" value="DNA BINDING PROTEIN-LIKE"/>
    <property type="match status" value="1"/>
</dbReference>
<name>A0A8S9MNF3_BRACR</name>
<comment type="caution">
    <text evidence="3">The sequence shown here is derived from an EMBL/GenBank/DDBJ whole genome shotgun (WGS) entry which is preliminary data.</text>
</comment>
<dbReference type="AlphaFoldDB" id="A0A8S9MNF3"/>
<evidence type="ECO:0000313" key="4">
    <source>
        <dbReference type="Proteomes" id="UP000712281"/>
    </source>
</evidence>
<proteinExistence type="predicted"/>
<dbReference type="EMBL" id="QGKW02000007">
    <property type="protein sequence ID" value="KAF2618976.1"/>
    <property type="molecule type" value="Genomic_DNA"/>
</dbReference>
<evidence type="ECO:0000313" key="3">
    <source>
        <dbReference type="EMBL" id="KAF2618976.1"/>
    </source>
</evidence>